<proteinExistence type="inferred from homology"/>
<accession>A0A022RSD4</accession>
<dbReference type="InterPro" id="IPR010264">
    <property type="entry name" value="Self-incomp_S1"/>
</dbReference>
<reference evidence="7 8" key="1">
    <citation type="journal article" date="2013" name="Proc. Natl. Acad. Sci. U.S.A.">
        <title>Fine-scale variation in meiotic recombination in Mimulus inferred from population shotgun sequencing.</title>
        <authorList>
            <person name="Hellsten U."/>
            <person name="Wright K.M."/>
            <person name="Jenkins J."/>
            <person name="Shu S."/>
            <person name="Yuan Y."/>
            <person name="Wessler S.R."/>
            <person name="Schmutz J."/>
            <person name="Willis J.H."/>
            <person name="Rokhsar D.S."/>
        </authorList>
    </citation>
    <scope>NUCLEOTIDE SEQUENCE [LARGE SCALE GENOMIC DNA]</scope>
    <source>
        <strain evidence="8">cv. DUN x IM62</strain>
    </source>
</reference>
<name>A0A022RSD4_ERYGU</name>
<evidence type="ECO:0000313" key="8">
    <source>
        <dbReference type="Proteomes" id="UP000030748"/>
    </source>
</evidence>
<organism evidence="7 8">
    <name type="scientific">Erythranthe guttata</name>
    <name type="common">Yellow monkey flower</name>
    <name type="synonym">Mimulus guttatus</name>
    <dbReference type="NCBI Taxonomy" id="4155"/>
    <lineage>
        <taxon>Eukaryota</taxon>
        <taxon>Viridiplantae</taxon>
        <taxon>Streptophyta</taxon>
        <taxon>Embryophyta</taxon>
        <taxon>Tracheophyta</taxon>
        <taxon>Spermatophyta</taxon>
        <taxon>Magnoliopsida</taxon>
        <taxon>eudicotyledons</taxon>
        <taxon>Gunneridae</taxon>
        <taxon>Pentapetalae</taxon>
        <taxon>asterids</taxon>
        <taxon>lamiids</taxon>
        <taxon>Lamiales</taxon>
        <taxon>Phrymaceae</taxon>
        <taxon>Erythranthe</taxon>
    </lineage>
</organism>
<protein>
    <recommendedName>
        <fullName evidence="6">S-protein homolog</fullName>
    </recommendedName>
</protein>
<dbReference type="AlphaFoldDB" id="A0A022RSD4"/>
<dbReference type="Proteomes" id="UP000030748">
    <property type="component" value="Unassembled WGS sequence"/>
</dbReference>
<dbReference type="GO" id="GO:0005576">
    <property type="term" value="C:extracellular region"/>
    <property type="evidence" value="ECO:0007669"/>
    <property type="project" value="UniProtKB-SubCell"/>
</dbReference>
<keyword evidence="4 6" id="KW-0964">Secreted</keyword>
<dbReference type="Pfam" id="PF05938">
    <property type="entry name" value="Self-incomp_S1"/>
    <property type="match status" value="1"/>
</dbReference>
<dbReference type="EMBL" id="KI630271">
    <property type="protein sequence ID" value="EYU42901.1"/>
    <property type="molecule type" value="Genomic_DNA"/>
</dbReference>
<dbReference type="PANTHER" id="PTHR31232">
    <property type="match status" value="1"/>
</dbReference>
<gene>
    <name evidence="7" type="ORF">MIMGU_mgv1a023372mg</name>
</gene>
<comment type="subcellular location">
    <subcellularLocation>
        <location evidence="1 6">Secreted</location>
    </subcellularLocation>
</comment>
<evidence type="ECO:0000256" key="1">
    <source>
        <dbReference type="ARBA" id="ARBA00004613"/>
    </source>
</evidence>
<keyword evidence="5" id="KW-0732">Signal</keyword>
<evidence type="ECO:0000256" key="6">
    <source>
        <dbReference type="RuleBase" id="RU367044"/>
    </source>
</evidence>
<evidence type="ECO:0000256" key="5">
    <source>
        <dbReference type="ARBA" id="ARBA00022729"/>
    </source>
</evidence>
<comment type="similarity">
    <text evidence="2 6">Belongs to the plant self-incompatibility (S1) protein family.</text>
</comment>
<sequence>MVLRAPEVHVTVASVIPADPITVHCYSKDDDLGTHQLAYLQPFSWHFHYSILGDTKFSCKIDTQYGSGEYTVWTDDIMVNRCGLNCIWQVKSTGPCLQQSQGDLWKQEKKI</sequence>
<evidence type="ECO:0000256" key="4">
    <source>
        <dbReference type="ARBA" id="ARBA00022525"/>
    </source>
</evidence>
<keyword evidence="8" id="KW-1185">Reference proteome</keyword>
<evidence type="ECO:0000256" key="2">
    <source>
        <dbReference type="ARBA" id="ARBA00005581"/>
    </source>
</evidence>
<dbReference type="PANTHER" id="PTHR31232:SF42">
    <property type="entry name" value="S-PROTEIN HOMOLOG"/>
    <property type="match status" value="1"/>
</dbReference>
<evidence type="ECO:0000256" key="3">
    <source>
        <dbReference type="ARBA" id="ARBA00022471"/>
    </source>
</evidence>
<dbReference type="GO" id="GO:0060320">
    <property type="term" value="P:rejection of self pollen"/>
    <property type="evidence" value="ECO:0007669"/>
    <property type="project" value="UniProtKB-KW"/>
</dbReference>
<evidence type="ECO:0000313" key="7">
    <source>
        <dbReference type="EMBL" id="EYU42901.1"/>
    </source>
</evidence>
<keyword evidence="3 6" id="KW-0713">Self-incompatibility</keyword>